<proteinExistence type="predicted"/>
<evidence type="ECO:0000313" key="2">
    <source>
        <dbReference type="Proteomes" id="UP000616499"/>
    </source>
</evidence>
<organism evidence="1 2">
    <name type="scientific">Pseudomonas asuensis</name>
    <dbReference type="NCBI Taxonomy" id="1825787"/>
    <lineage>
        <taxon>Bacteria</taxon>
        <taxon>Pseudomonadati</taxon>
        <taxon>Pseudomonadota</taxon>
        <taxon>Gammaproteobacteria</taxon>
        <taxon>Pseudomonadales</taxon>
        <taxon>Pseudomonadaceae</taxon>
        <taxon>Pseudomonas</taxon>
    </lineage>
</organism>
<comment type="caution">
    <text evidence="1">The sequence shown here is derived from an EMBL/GenBank/DDBJ whole genome shotgun (WGS) entry which is preliminary data.</text>
</comment>
<name>A0ABQ2H3H8_9PSED</name>
<gene>
    <name evidence="1" type="ORF">GCM10009425_48270</name>
</gene>
<keyword evidence="2" id="KW-1185">Reference proteome</keyword>
<dbReference type="Proteomes" id="UP000616499">
    <property type="component" value="Unassembled WGS sequence"/>
</dbReference>
<protein>
    <submittedName>
        <fullName evidence="1">Uncharacterized protein</fullName>
    </submittedName>
</protein>
<reference evidence="2" key="1">
    <citation type="journal article" date="2019" name="Int. J. Syst. Evol. Microbiol.">
        <title>The Global Catalogue of Microorganisms (GCM) 10K type strain sequencing project: providing services to taxonomists for standard genome sequencing and annotation.</title>
        <authorList>
            <consortium name="The Broad Institute Genomics Platform"/>
            <consortium name="The Broad Institute Genome Sequencing Center for Infectious Disease"/>
            <person name="Wu L."/>
            <person name="Ma J."/>
        </authorList>
    </citation>
    <scope>NUCLEOTIDE SEQUENCE [LARGE SCALE GENOMIC DNA]</scope>
    <source>
        <strain evidence="2">JCM 13501</strain>
    </source>
</reference>
<dbReference type="RefSeq" id="WP_188868679.1">
    <property type="nucleotide sequence ID" value="NZ_BMNW01000030.1"/>
</dbReference>
<accession>A0ABQ2H3H8</accession>
<sequence length="88" mass="10260">MSPLPKVSYQPFDVGRYTRSEVLTDTERDVLANRHYRSDWLYLQQAAPKLVKPLLDLVEHSDVSRPMAVQCIAAILWQVSKTDRPYWV</sequence>
<evidence type="ECO:0000313" key="1">
    <source>
        <dbReference type="EMBL" id="GGM32057.1"/>
    </source>
</evidence>
<dbReference type="EMBL" id="BMNW01000030">
    <property type="protein sequence ID" value="GGM32057.1"/>
    <property type="molecule type" value="Genomic_DNA"/>
</dbReference>